<evidence type="ECO:0000256" key="2">
    <source>
        <dbReference type="ARBA" id="ARBA00023125"/>
    </source>
</evidence>
<evidence type="ECO:0000256" key="3">
    <source>
        <dbReference type="ARBA" id="ARBA00023159"/>
    </source>
</evidence>
<name>A0A5D8Z738_9GAMM</name>
<keyword evidence="4" id="KW-0804">Transcription</keyword>
<evidence type="ECO:0000256" key="4">
    <source>
        <dbReference type="ARBA" id="ARBA00023163"/>
    </source>
</evidence>
<dbReference type="Proteomes" id="UP000323164">
    <property type="component" value="Unassembled WGS sequence"/>
</dbReference>
<dbReference type="InterPro" id="IPR012925">
    <property type="entry name" value="TipAS_dom"/>
</dbReference>
<dbReference type="PANTHER" id="PTHR30204:SF90">
    <property type="entry name" value="HTH-TYPE TRANSCRIPTIONAL ACTIVATOR MTA"/>
    <property type="match status" value="1"/>
</dbReference>
<keyword evidence="2" id="KW-0238">DNA-binding</keyword>
<dbReference type="SMART" id="SM00422">
    <property type="entry name" value="HTH_MERR"/>
    <property type="match status" value="1"/>
</dbReference>
<evidence type="ECO:0000313" key="7">
    <source>
        <dbReference type="Proteomes" id="UP000323164"/>
    </source>
</evidence>
<dbReference type="GO" id="GO:0003700">
    <property type="term" value="F:DNA-binding transcription factor activity"/>
    <property type="evidence" value="ECO:0007669"/>
    <property type="project" value="InterPro"/>
</dbReference>
<dbReference type="InterPro" id="IPR036244">
    <property type="entry name" value="TipA-like_antibiotic-bd"/>
</dbReference>
<dbReference type="OrthoDB" id="9802944at2"/>
<reference evidence="6 7" key="1">
    <citation type="submission" date="2019-08" db="EMBL/GenBank/DDBJ databases">
        <title>Draft genome sequence of Lysobacter sp. UKS-15.</title>
        <authorList>
            <person name="Im W.-T."/>
        </authorList>
    </citation>
    <scope>NUCLEOTIDE SEQUENCE [LARGE SCALE GENOMIC DNA]</scope>
    <source>
        <strain evidence="6 7">UKS-15</strain>
    </source>
</reference>
<dbReference type="Gene3D" id="1.10.1660.10">
    <property type="match status" value="1"/>
</dbReference>
<dbReference type="InterPro" id="IPR009061">
    <property type="entry name" value="DNA-bd_dom_put_sf"/>
</dbReference>
<dbReference type="AlphaFoldDB" id="A0A5D8Z738"/>
<keyword evidence="1" id="KW-0805">Transcription regulation</keyword>
<dbReference type="Pfam" id="PF07739">
    <property type="entry name" value="TipAS"/>
    <property type="match status" value="1"/>
</dbReference>
<dbReference type="Pfam" id="PF13411">
    <property type="entry name" value="MerR_1"/>
    <property type="match status" value="1"/>
</dbReference>
<evidence type="ECO:0000313" key="6">
    <source>
        <dbReference type="EMBL" id="TZF90356.1"/>
    </source>
</evidence>
<sequence length="256" mass="28720">MRRTVKQLAKTSGVSVRTLHHYHAIGLLVPAEVGSNGYRYYGRAQLLRLQQILFFRELGFELARIATVLDAPGFELKAALLEHRSHFEERLGQLHRLIRTIDQTVATLDEDNAMNDHSLFDGFDAARQATYEAEVKRRYGAHGERGIEHARRSMSTWTADDRTAFIDELRSIEAGLAQAMADGEPNDSPQVHALLDRHRAWVGRSWPKPPDAAAYAGLADMYVSHPDFVARYEAIGAGFADWLASAMRDYASSRLG</sequence>
<accession>A0A5D8Z738</accession>
<dbReference type="GO" id="GO:0003677">
    <property type="term" value="F:DNA binding"/>
    <property type="evidence" value="ECO:0007669"/>
    <property type="project" value="UniProtKB-KW"/>
</dbReference>
<organism evidence="6 7">
    <name type="scientific">Cognatilysobacter lacus</name>
    <dbReference type="NCBI Taxonomy" id="1643323"/>
    <lineage>
        <taxon>Bacteria</taxon>
        <taxon>Pseudomonadati</taxon>
        <taxon>Pseudomonadota</taxon>
        <taxon>Gammaproteobacteria</taxon>
        <taxon>Lysobacterales</taxon>
        <taxon>Lysobacteraceae</taxon>
        <taxon>Cognatilysobacter</taxon>
    </lineage>
</organism>
<feature type="domain" description="HTH merR-type" evidence="5">
    <location>
        <begin position="1"/>
        <end position="71"/>
    </location>
</feature>
<dbReference type="SUPFAM" id="SSF89082">
    <property type="entry name" value="Antibiotic binding domain of TipA-like multidrug resistance regulators"/>
    <property type="match status" value="1"/>
</dbReference>
<keyword evidence="3" id="KW-0010">Activator</keyword>
<dbReference type="InterPro" id="IPR047057">
    <property type="entry name" value="MerR_fam"/>
</dbReference>
<comment type="caution">
    <text evidence="6">The sequence shown here is derived from an EMBL/GenBank/DDBJ whole genome shotgun (WGS) entry which is preliminary data.</text>
</comment>
<evidence type="ECO:0000259" key="5">
    <source>
        <dbReference type="PROSITE" id="PS50937"/>
    </source>
</evidence>
<dbReference type="CDD" id="cd01106">
    <property type="entry name" value="HTH_TipAL-Mta"/>
    <property type="match status" value="1"/>
</dbReference>
<proteinExistence type="predicted"/>
<dbReference type="EMBL" id="VTRV01000042">
    <property type="protein sequence ID" value="TZF90356.1"/>
    <property type="molecule type" value="Genomic_DNA"/>
</dbReference>
<dbReference type="PROSITE" id="PS50937">
    <property type="entry name" value="HTH_MERR_2"/>
    <property type="match status" value="1"/>
</dbReference>
<dbReference type="Gene3D" id="1.10.490.50">
    <property type="entry name" value="Antibiotic binding domain of TipA-like multidrug resistance regulators"/>
    <property type="match status" value="1"/>
</dbReference>
<evidence type="ECO:0000256" key="1">
    <source>
        <dbReference type="ARBA" id="ARBA00023015"/>
    </source>
</evidence>
<gene>
    <name evidence="6" type="ORF">FW784_05670</name>
</gene>
<keyword evidence="7" id="KW-1185">Reference proteome</keyword>
<dbReference type="PANTHER" id="PTHR30204">
    <property type="entry name" value="REDOX-CYCLING DRUG-SENSING TRANSCRIPTIONAL ACTIVATOR SOXR"/>
    <property type="match status" value="1"/>
</dbReference>
<dbReference type="PRINTS" id="PR00040">
    <property type="entry name" value="HTHMERR"/>
</dbReference>
<protein>
    <submittedName>
        <fullName evidence="6">MerR family transcriptional regulator</fullName>
    </submittedName>
</protein>
<dbReference type="InterPro" id="IPR000551">
    <property type="entry name" value="MerR-type_HTH_dom"/>
</dbReference>
<dbReference type="SUPFAM" id="SSF46955">
    <property type="entry name" value="Putative DNA-binding domain"/>
    <property type="match status" value="1"/>
</dbReference>